<feature type="domain" description="N-acetyltransferase" evidence="1">
    <location>
        <begin position="126"/>
        <end position="267"/>
    </location>
</feature>
<dbReference type="SUPFAM" id="SSF55729">
    <property type="entry name" value="Acyl-CoA N-acyltransferases (Nat)"/>
    <property type="match status" value="1"/>
</dbReference>
<dbReference type="EMBL" id="NTZF01000002">
    <property type="protein sequence ID" value="PES99346.1"/>
    <property type="molecule type" value="Genomic_DNA"/>
</dbReference>
<protein>
    <submittedName>
        <fullName evidence="2">GNAT family N-acetyltransferase</fullName>
    </submittedName>
</protein>
<dbReference type="Proteomes" id="UP000220900">
    <property type="component" value="Unassembled WGS sequence"/>
</dbReference>
<dbReference type="CDD" id="cd04301">
    <property type="entry name" value="NAT_SF"/>
    <property type="match status" value="1"/>
</dbReference>
<evidence type="ECO:0000259" key="1">
    <source>
        <dbReference type="PROSITE" id="PS51186"/>
    </source>
</evidence>
<reference evidence="2 3" key="1">
    <citation type="submission" date="2017-09" db="EMBL/GenBank/DDBJ databases">
        <title>Large-scale bioinformatics analysis of Bacillus genomes uncovers conserved roles of natural products in bacterial physiology.</title>
        <authorList>
            <consortium name="Agbiome Team Llc"/>
            <person name="Bleich R.M."/>
            <person name="Grubbs K.J."/>
            <person name="Santa Maria K.C."/>
            <person name="Allen S.E."/>
            <person name="Farag S."/>
            <person name="Shank E.A."/>
            <person name="Bowers A."/>
        </authorList>
    </citation>
    <scope>NUCLEOTIDE SEQUENCE [LARGE SCALE GENOMIC DNA]</scope>
    <source>
        <strain evidence="2 3">AFS002368</strain>
    </source>
</reference>
<evidence type="ECO:0000313" key="3">
    <source>
        <dbReference type="Proteomes" id="UP000220900"/>
    </source>
</evidence>
<gene>
    <name evidence="2" type="ORF">CN491_00350</name>
</gene>
<keyword evidence="2" id="KW-0808">Transferase</keyword>
<proteinExistence type="predicted"/>
<dbReference type="InterPro" id="IPR000182">
    <property type="entry name" value="GNAT_dom"/>
</dbReference>
<organism evidence="2 3">
    <name type="scientific">Bacillus cereus</name>
    <dbReference type="NCBI Taxonomy" id="1396"/>
    <lineage>
        <taxon>Bacteria</taxon>
        <taxon>Bacillati</taxon>
        <taxon>Bacillota</taxon>
        <taxon>Bacilli</taxon>
        <taxon>Bacillales</taxon>
        <taxon>Bacillaceae</taxon>
        <taxon>Bacillus</taxon>
        <taxon>Bacillus cereus group</taxon>
    </lineage>
</organism>
<dbReference type="GO" id="GO:0016747">
    <property type="term" value="F:acyltransferase activity, transferring groups other than amino-acyl groups"/>
    <property type="evidence" value="ECO:0007669"/>
    <property type="project" value="InterPro"/>
</dbReference>
<sequence>MKYIPIQGLDTITEAIESHHWDYPTELISSDIEFINTKELVMIKNLKINSIHANKVVRFKFQNNLEEALQKIYQFYGELSFSWWIPSTNAPLLNRLNQLGFQTIDEYTGLALPLATFEIPSCHHQFSYDEVETDEQIKELVKVSSQIWGYDPSLEEELFKQRKDYIKAGKGKSGYIVCYEEEKAVGYANFRYSCDGTTVYLHGSGVLPEYRHKGIYSNLVYKRLQIAKERGITLATCQARKGHSDPILRKIGFQVFETYCHMAKNLTT</sequence>
<dbReference type="AlphaFoldDB" id="A0A2B2GKD1"/>
<name>A0A2B2GKD1_BACCE</name>
<dbReference type="PROSITE" id="PS51186">
    <property type="entry name" value="GNAT"/>
    <property type="match status" value="1"/>
</dbReference>
<accession>A0A2B2GKD1</accession>
<dbReference type="Pfam" id="PF00583">
    <property type="entry name" value="Acetyltransf_1"/>
    <property type="match status" value="1"/>
</dbReference>
<evidence type="ECO:0000313" key="2">
    <source>
        <dbReference type="EMBL" id="PES99346.1"/>
    </source>
</evidence>
<dbReference type="InterPro" id="IPR016181">
    <property type="entry name" value="Acyl_CoA_acyltransferase"/>
</dbReference>
<dbReference type="Gene3D" id="3.40.630.30">
    <property type="match status" value="1"/>
</dbReference>
<comment type="caution">
    <text evidence="2">The sequence shown here is derived from an EMBL/GenBank/DDBJ whole genome shotgun (WGS) entry which is preliminary data.</text>
</comment>
<dbReference type="RefSeq" id="WP_098266254.1">
    <property type="nucleotide sequence ID" value="NZ_JAVIVZ010000001.1"/>
</dbReference>